<evidence type="ECO:0000313" key="2">
    <source>
        <dbReference type="Proteomes" id="UP001374584"/>
    </source>
</evidence>
<accession>A0AAN9R541</accession>
<comment type="caution">
    <text evidence="1">The sequence shown here is derived from an EMBL/GenBank/DDBJ whole genome shotgun (WGS) entry which is preliminary data.</text>
</comment>
<proteinExistence type="predicted"/>
<keyword evidence="2" id="KW-1185">Reference proteome</keyword>
<organism evidence="1 2">
    <name type="scientific">Phaseolus coccineus</name>
    <name type="common">Scarlet runner bean</name>
    <name type="synonym">Phaseolus multiflorus</name>
    <dbReference type="NCBI Taxonomy" id="3886"/>
    <lineage>
        <taxon>Eukaryota</taxon>
        <taxon>Viridiplantae</taxon>
        <taxon>Streptophyta</taxon>
        <taxon>Embryophyta</taxon>
        <taxon>Tracheophyta</taxon>
        <taxon>Spermatophyta</taxon>
        <taxon>Magnoliopsida</taxon>
        <taxon>eudicotyledons</taxon>
        <taxon>Gunneridae</taxon>
        <taxon>Pentapetalae</taxon>
        <taxon>rosids</taxon>
        <taxon>fabids</taxon>
        <taxon>Fabales</taxon>
        <taxon>Fabaceae</taxon>
        <taxon>Papilionoideae</taxon>
        <taxon>50 kb inversion clade</taxon>
        <taxon>NPAAA clade</taxon>
        <taxon>indigoferoid/millettioid clade</taxon>
        <taxon>Phaseoleae</taxon>
        <taxon>Phaseolus</taxon>
    </lineage>
</organism>
<gene>
    <name evidence="1" type="ORF">VNO80_19732</name>
</gene>
<evidence type="ECO:0000313" key="1">
    <source>
        <dbReference type="EMBL" id="KAK7354273.1"/>
    </source>
</evidence>
<name>A0AAN9R541_PHACN</name>
<dbReference type="EMBL" id="JAYMYR010000007">
    <property type="protein sequence ID" value="KAK7354273.1"/>
    <property type="molecule type" value="Genomic_DNA"/>
</dbReference>
<dbReference type="AlphaFoldDB" id="A0AAN9R541"/>
<dbReference type="Proteomes" id="UP001374584">
    <property type="component" value="Unassembled WGS sequence"/>
</dbReference>
<protein>
    <submittedName>
        <fullName evidence="1">Uncharacterized protein</fullName>
    </submittedName>
</protein>
<reference evidence="1 2" key="1">
    <citation type="submission" date="2024-01" db="EMBL/GenBank/DDBJ databases">
        <title>The genomes of 5 underutilized Papilionoideae crops provide insights into root nodulation and disease resistanc.</title>
        <authorList>
            <person name="Jiang F."/>
        </authorList>
    </citation>
    <scope>NUCLEOTIDE SEQUENCE [LARGE SCALE GENOMIC DNA]</scope>
    <source>
        <strain evidence="1">JINMINGXINNONG_FW02</strain>
        <tissue evidence="1">Leaves</tissue>
    </source>
</reference>
<sequence>MKLSSVLDRDGGASTRLLSFLLCSNPPPGRLRSASPVIRENLRSAAIRAVRTSSHIRELSVSDCASSRVWFRFVTRGLSFSVIQRL</sequence>